<evidence type="ECO:0000256" key="1">
    <source>
        <dbReference type="SAM" id="MobiDB-lite"/>
    </source>
</evidence>
<feature type="compositionally biased region" description="Polar residues" evidence="1">
    <location>
        <begin position="14"/>
        <end position="26"/>
    </location>
</feature>
<accession>A0AAD1XHS0</accession>
<feature type="region of interest" description="Disordered" evidence="1">
    <location>
        <begin position="211"/>
        <end position="243"/>
    </location>
</feature>
<evidence type="ECO:0000313" key="2">
    <source>
        <dbReference type="EMBL" id="CAI2372999.1"/>
    </source>
</evidence>
<feature type="region of interest" description="Disordered" evidence="1">
    <location>
        <begin position="1"/>
        <end position="40"/>
    </location>
</feature>
<proteinExistence type="predicted"/>
<evidence type="ECO:0000313" key="3">
    <source>
        <dbReference type="Proteomes" id="UP001295684"/>
    </source>
</evidence>
<dbReference type="Proteomes" id="UP001295684">
    <property type="component" value="Unassembled WGS sequence"/>
</dbReference>
<feature type="compositionally biased region" description="Low complexity" evidence="1">
    <location>
        <begin position="233"/>
        <end position="242"/>
    </location>
</feature>
<comment type="caution">
    <text evidence="2">The sequence shown here is derived from an EMBL/GenBank/DDBJ whole genome shotgun (WGS) entry which is preliminary data.</text>
</comment>
<sequence>MKLNNWRKRRSQSEKAISQRRNTQQVAREECKTRKTADQDSLKLTYKTPERKQWVKSTKLASDFKQTRVIQNYTSASKRVKTYKHNSHNPRMKLCNLRERRNCVKHKKEEANTTIYGEDLDSKIKEIEDISLQYKERHNQTEKKNPERLGTISENEKAEENCQSGTEKFSHSLSSRRFDNDINIYADKMKNSCLIDYSVYSDENLTPLTRFEGQEEGKRTGRFLENQSRKSVDNNSSDSFESNNDDFIHENVDFVKLKESREALHKIQLELNENKCLSGPEKSSLSNQFDYIMQILSSRITEKNLERTLPEFRKNERTRTERKNTSVLDMDYQVLRNSIKKKRYML</sequence>
<reference evidence="2" key="1">
    <citation type="submission" date="2023-07" db="EMBL/GenBank/DDBJ databases">
        <authorList>
            <consortium name="AG Swart"/>
            <person name="Singh M."/>
            <person name="Singh A."/>
            <person name="Seah K."/>
            <person name="Emmerich C."/>
        </authorList>
    </citation>
    <scope>NUCLEOTIDE SEQUENCE</scope>
    <source>
        <strain evidence="2">DP1</strain>
    </source>
</reference>
<feature type="compositionally biased region" description="Basic and acidic residues" evidence="1">
    <location>
        <begin position="27"/>
        <end position="40"/>
    </location>
</feature>
<feature type="compositionally biased region" description="Basic residues" evidence="1">
    <location>
        <begin position="1"/>
        <end position="10"/>
    </location>
</feature>
<dbReference type="EMBL" id="CAMPGE010014321">
    <property type="protein sequence ID" value="CAI2372999.1"/>
    <property type="molecule type" value="Genomic_DNA"/>
</dbReference>
<gene>
    <name evidence="2" type="ORF">ECRASSUSDP1_LOCUS14336</name>
</gene>
<organism evidence="2 3">
    <name type="scientific">Euplotes crassus</name>
    <dbReference type="NCBI Taxonomy" id="5936"/>
    <lineage>
        <taxon>Eukaryota</taxon>
        <taxon>Sar</taxon>
        <taxon>Alveolata</taxon>
        <taxon>Ciliophora</taxon>
        <taxon>Intramacronucleata</taxon>
        <taxon>Spirotrichea</taxon>
        <taxon>Hypotrichia</taxon>
        <taxon>Euplotida</taxon>
        <taxon>Euplotidae</taxon>
        <taxon>Moneuplotes</taxon>
    </lineage>
</organism>
<name>A0AAD1XHS0_EUPCR</name>
<keyword evidence="3" id="KW-1185">Reference proteome</keyword>
<protein>
    <submittedName>
        <fullName evidence="2">Uncharacterized protein</fullName>
    </submittedName>
</protein>
<dbReference type="AlphaFoldDB" id="A0AAD1XHS0"/>